<keyword evidence="4" id="KW-1185">Reference proteome</keyword>
<dbReference type="KEGG" id="fsy:FsymDg_3148"/>
<feature type="compositionally biased region" description="Low complexity" evidence="1">
    <location>
        <begin position="22"/>
        <end position="31"/>
    </location>
</feature>
<sequence>MHASADLTAPDHPSRRRRPRAARPAGTRSAPRRLALTTAVATVAIQVVAGAVPVAWAQPAPDPSVASPAPVRSVAPEPPAGTVLRVGRFAVDLDGRMLFVRGVSVPPDTVLDQAIVARWAAAGFTAARLGVRMEADGTFSGQAIGAAAVAGQARPPAGAGPTVGDGLDRLAASVATVTGQGLRVMIQIVPTATAARAGDEAFAAGLRRLSSRFRDVAGLVGFELAAQASANSPLLSGAVRLEDAHHLLWRSGPALFDPTASTATNDEAALLVGWAGGDPATVQRLLSAAESTQIGWFFDRPPTGPLLAALARPYPAAVAGVPVSLAYNPSGRLLALSYLPVSPAGNVFRPGTMTEIRVPAEAYPDGYLVRVSGATVVSAPGAGVVCLVTDAAAARVDVRVEPASAGGAPPVAPPPPGDPCPAAARRPQPRVLPRPRPGQPAVAAARPPSARPPPAGPTGAALTRTSTACCCGHCRWPAPPG</sequence>
<evidence type="ECO:0000256" key="1">
    <source>
        <dbReference type="SAM" id="MobiDB-lite"/>
    </source>
</evidence>
<dbReference type="InterPro" id="IPR017853">
    <property type="entry name" value="GH"/>
</dbReference>
<feature type="compositionally biased region" description="Low complexity" evidence="1">
    <location>
        <begin position="420"/>
        <end position="429"/>
    </location>
</feature>
<dbReference type="STRING" id="656024.FsymDg_3148"/>
<protein>
    <recommendedName>
        <fullName evidence="2">Glycoside hydrolase family 5 C-terminal domain-containing protein</fullName>
    </recommendedName>
</protein>
<proteinExistence type="predicted"/>
<feature type="compositionally biased region" description="Pro residues" evidence="1">
    <location>
        <begin position="410"/>
        <end position="419"/>
    </location>
</feature>
<dbReference type="AlphaFoldDB" id="F8B657"/>
<dbReference type="GO" id="GO:1901136">
    <property type="term" value="P:carbohydrate derivative catabolic process"/>
    <property type="evidence" value="ECO:0007669"/>
    <property type="project" value="UniProtKB-ARBA"/>
</dbReference>
<dbReference type="GO" id="GO:0016042">
    <property type="term" value="P:lipid catabolic process"/>
    <property type="evidence" value="ECO:0007669"/>
    <property type="project" value="UniProtKB-ARBA"/>
</dbReference>
<gene>
    <name evidence="3" type="ordered locus">FsymDg_3148</name>
</gene>
<dbReference type="Gene3D" id="3.20.20.80">
    <property type="entry name" value="Glycosidases"/>
    <property type="match status" value="1"/>
</dbReference>
<feature type="domain" description="Glycoside hydrolase family 5 C-terminal" evidence="2">
    <location>
        <begin position="312"/>
        <end position="399"/>
    </location>
</feature>
<dbReference type="Proteomes" id="UP000001549">
    <property type="component" value="Chromosome"/>
</dbReference>
<accession>F8B657</accession>
<dbReference type="Pfam" id="PF18564">
    <property type="entry name" value="Glyco_hydro_5_C"/>
    <property type="match status" value="1"/>
</dbReference>
<feature type="region of interest" description="Disordered" evidence="1">
    <location>
        <begin position="1"/>
        <end position="31"/>
    </location>
</feature>
<feature type="compositionally biased region" description="Low complexity" evidence="1">
    <location>
        <begin position="439"/>
        <end position="448"/>
    </location>
</feature>
<dbReference type="InterPro" id="IPR041036">
    <property type="entry name" value="GH5_C"/>
</dbReference>
<evidence type="ECO:0000259" key="2">
    <source>
        <dbReference type="Pfam" id="PF18564"/>
    </source>
</evidence>
<dbReference type="RefSeq" id="WP_013874352.1">
    <property type="nucleotide sequence ID" value="NZ_CAAAFP010000231.1"/>
</dbReference>
<dbReference type="Gene3D" id="2.60.40.1180">
    <property type="entry name" value="Golgi alpha-mannosidase II"/>
    <property type="match status" value="1"/>
</dbReference>
<name>F8B657_9ACTN</name>
<evidence type="ECO:0000313" key="4">
    <source>
        <dbReference type="Proteomes" id="UP000001549"/>
    </source>
</evidence>
<reference evidence="3 4" key="1">
    <citation type="submission" date="2011-05" db="EMBL/GenBank/DDBJ databases">
        <title>Complete sequence of chromosome of Frankia symbiont of Datisca glomerata.</title>
        <authorList>
            <consortium name="US DOE Joint Genome Institute"/>
            <person name="Lucas S."/>
            <person name="Han J."/>
            <person name="Lapidus A."/>
            <person name="Cheng J.-F."/>
            <person name="Goodwin L."/>
            <person name="Pitluck S."/>
            <person name="Peters L."/>
            <person name="Mikhailova N."/>
            <person name="Chertkov O."/>
            <person name="Teshima H."/>
            <person name="Han C."/>
            <person name="Tapia R."/>
            <person name="Land M."/>
            <person name="Hauser L."/>
            <person name="Kyrpides N."/>
            <person name="Ivanova N."/>
            <person name="Pagani I."/>
            <person name="Berry A."/>
            <person name="Pawlowski K."/>
            <person name="Persson T."/>
            <person name="Vanden Heuvel B."/>
            <person name="Benson D."/>
            <person name="Woyke T."/>
        </authorList>
    </citation>
    <scope>NUCLEOTIDE SEQUENCE [LARGE SCALE GENOMIC DNA]</scope>
    <source>
        <strain evidence="4">4085684</strain>
    </source>
</reference>
<dbReference type="EMBL" id="CP002801">
    <property type="protein sequence ID" value="AEH10457.1"/>
    <property type="molecule type" value="Genomic_DNA"/>
</dbReference>
<feature type="region of interest" description="Disordered" evidence="1">
    <location>
        <begin position="403"/>
        <end position="463"/>
    </location>
</feature>
<dbReference type="HOGENOM" id="CLU_567119_0_0_11"/>
<organism evidence="3 4">
    <name type="scientific">Candidatus Protofrankia datiscae</name>
    <dbReference type="NCBI Taxonomy" id="2716812"/>
    <lineage>
        <taxon>Bacteria</taxon>
        <taxon>Bacillati</taxon>
        <taxon>Actinomycetota</taxon>
        <taxon>Actinomycetes</taxon>
        <taxon>Frankiales</taxon>
        <taxon>Frankiaceae</taxon>
        <taxon>Protofrankia</taxon>
    </lineage>
</organism>
<dbReference type="SUPFAM" id="SSF51445">
    <property type="entry name" value="(Trans)glycosidases"/>
    <property type="match status" value="1"/>
</dbReference>
<dbReference type="InterPro" id="IPR013780">
    <property type="entry name" value="Glyco_hydro_b"/>
</dbReference>
<evidence type="ECO:0000313" key="3">
    <source>
        <dbReference type="EMBL" id="AEH10457.1"/>
    </source>
</evidence>
<dbReference type="eggNOG" id="COG2730">
    <property type="taxonomic scope" value="Bacteria"/>
</dbReference>